<dbReference type="InterPro" id="IPR013783">
    <property type="entry name" value="Ig-like_fold"/>
</dbReference>
<dbReference type="PANTHER" id="PTHR37833">
    <property type="entry name" value="LIPOPROTEIN-RELATED"/>
    <property type="match status" value="1"/>
</dbReference>
<name>A0A381R814_9ZZZZ</name>
<evidence type="ECO:0000313" key="1">
    <source>
        <dbReference type="EMBL" id="SUZ86017.1"/>
    </source>
</evidence>
<dbReference type="AlphaFoldDB" id="A0A381R814"/>
<dbReference type="InterPro" id="IPR011467">
    <property type="entry name" value="DUF1573"/>
</dbReference>
<dbReference type="Gene3D" id="2.60.40.10">
    <property type="entry name" value="Immunoglobulins"/>
    <property type="match status" value="1"/>
</dbReference>
<dbReference type="EMBL" id="UINC01001660">
    <property type="protein sequence ID" value="SUZ86017.1"/>
    <property type="molecule type" value="Genomic_DNA"/>
</dbReference>
<sequence length="145" mass="16115">MKKLILLTILFSFLACNESASKKINTDVAQNQISKDRKYAEITFDRIFHDFGNVNEGEIAKTVFTFTNTSENDLYIVDARGSCGCTVPKYPKNVAIKPGETGEIEVNFDTTGRPNLQQKMVKVSANTSTGGEMLRIQAFVNPINK</sequence>
<dbReference type="PROSITE" id="PS51257">
    <property type="entry name" value="PROKAR_LIPOPROTEIN"/>
    <property type="match status" value="1"/>
</dbReference>
<dbReference type="PANTHER" id="PTHR37833:SF1">
    <property type="entry name" value="SIGNAL PEPTIDE PROTEIN"/>
    <property type="match status" value="1"/>
</dbReference>
<dbReference type="Pfam" id="PF07610">
    <property type="entry name" value="DUF1573"/>
    <property type="match status" value="1"/>
</dbReference>
<gene>
    <name evidence="1" type="ORF">METZ01_LOCUS38871</name>
</gene>
<evidence type="ECO:0008006" key="2">
    <source>
        <dbReference type="Google" id="ProtNLM"/>
    </source>
</evidence>
<reference evidence="1" key="1">
    <citation type="submission" date="2018-05" db="EMBL/GenBank/DDBJ databases">
        <authorList>
            <person name="Lanie J.A."/>
            <person name="Ng W.-L."/>
            <person name="Kazmierczak K.M."/>
            <person name="Andrzejewski T.M."/>
            <person name="Davidsen T.M."/>
            <person name="Wayne K.J."/>
            <person name="Tettelin H."/>
            <person name="Glass J.I."/>
            <person name="Rusch D."/>
            <person name="Podicherti R."/>
            <person name="Tsui H.-C.T."/>
            <person name="Winkler M.E."/>
        </authorList>
    </citation>
    <scope>NUCLEOTIDE SEQUENCE</scope>
</reference>
<accession>A0A381R814</accession>
<protein>
    <recommendedName>
        <fullName evidence="2">DUF1573 domain-containing protein</fullName>
    </recommendedName>
</protein>
<organism evidence="1">
    <name type="scientific">marine metagenome</name>
    <dbReference type="NCBI Taxonomy" id="408172"/>
    <lineage>
        <taxon>unclassified sequences</taxon>
        <taxon>metagenomes</taxon>
        <taxon>ecological metagenomes</taxon>
    </lineage>
</organism>
<proteinExistence type="predicted"/>